<comment type="caution">
    <text evidence="7">The sequence shown here is derived from an EMBL/GenBank/DDBJ whole genome shotgun (WGS) entry which is preliminary data.</text>
</comment>
<dbReference type="Gene3D" id="3.20.20.80">
    <property type="entry name" value="Glycosidases"/>
    <property type="match status" value="1"/>
</dbReference>
<evidence type="ECO:0000313" key="8">
    <source>
        <dbReference type="Proteomes" id="UP000317238"/>
    </source>
</evidence>
<evidence type="ECO:0000256" key="3">
    <source>
        <dbReference type="ARBA" id="ARBA00022801"/>
    </source>
</evidence>
<dbReference type="AlphaFoldDB" id="A0A5C5Y3X1"/>
<dbReference type="GO" id="GO:0016020">
    <property type="term" value="C:membrane"/>
    <property type="evidence" value="ECO:0007669"/>
    <property type="project" value="GOC"/>
</dbReference>
<keyword evidence="4" id="KW-0326">Glycosidase</keyword>
<gene>
    <name evidence="7" type="ORF">Pan14r_22370</name>
</gene>
<evidence type="ECO:0000256" key="5">
    <source>
        <dbReference type="SAM" id="SignalP"/>
    </source>
</evidence>
<dbReference type="GO" id="GO:0004348">
    <property type="term" value="F:glucosylceramidase activity"/>
    <property type="evidence" value="ECO:0007669"/>
    <property type="project" value="InterPro"/>
</dbReference>
<dbReference type="InterPro" id="IPR017853">
    <property type="entry name" value="GH"/>
</dbReference>
<dbReference type="GO" id="GO:0006680">
    <property type="term" value="P:glucosylceramide catabolic process"/>
    <property type="evidence" value="ECO:0007669"/>
    <property type="project" value="TreeGrafter"/>
</dbReference>
<accession>A0A5C5Y3X1</accession>
<dbReference type="RefSeq" id="WP_146439112.1">
    <property type="nucleotide sequence ID" value="NZ_SJPL01000001.1"/>
</dbReference>
<sequence length="573" mass="63993" precursor="true">MNITTARVVFLSVVAALSSSRLASAASPDEPPKKVVAFRVAEPDDGLFAGGPDLIHIQARYEGSDRWSSADPETYQVKIKGSASLVQDPTGEPRNPFVIIPESAGDAVTVRLTAGNVATEVALDVAEPASSGPVTLRIHPDQTGHPYTGLGAGVMFYDNQFNISNDLFDWCFRDVDTQLVHALIRPDFEPTNDNDDWQSLNNDAFDWSRCERLFWILWNAKQRNPDLKVFACLYSPPPWMKTNQATTGDGGLKKGDQYRLEMAEYVYAFLKHAKWKGTTIDYLCLFNEPDWPHTQDGTHYTSLTELAETHVQVRNAIIELIEADDEFDHLPQFVFPETLGAGSITRAANDSDRLADFVQSGQLDHLAAWGVHDYWNTGGYWPVRFQELRRFTKSDQQPIWMTEWAQRSPKSDLASAMEYGRNITNALRLGCSAWMAFEWAHPAQNQSGLISTQWGEGYPQKRFWRSKAYYVFQQIANTSPAGGQCVPIEIDAGGDGRQAGGLEALCVRKDDQMVVHIVNDRPTRRPYTVTGPGVGDPDAAWLTDHTNNFTPLSQHQSQGQIPPHAVLTLRYSL</sequence>
<comment type="similarity">
    <text evidence="1 4">Belongs to the glycosyl hydrolase 30 family.</text>
</comment>
<protein>
    <submittedName>
        <fullName evidence="7">O-Glycosyl hydrolase family 30</fullName>
    </submittedName>
</protein>
<dbReference type="PANTHER" id="PTHR11069">
    <property type="entry name" value="GLUCOSYLCERAMIDASE"/>
    <property type="match status" value="1"/>
</dbReference>
<dbReference type="Pfam" id="PF02055">
    <property type="entry name" value="Glyco_hydro_30"/>
    <property type="match status" value="1"/>
</dbReference>
<dbReference type="OrthoDB" id="9806701at2"/>
<keyword evidence="3 4" id="KW-0378">Hydrolase</keyword>
<dbReference type="EMBL" id="SJPL01000001">
    <property type="protein sequence ID" value="TWT69940.1"/>
    <property type="molecule type" value="Genomic_DNA"/>
</dbReference>
<reference evidence="7 8" key="1">
    <citation type="submission" date="2019-02" db="EMBL/GenBank/DDBJ databases">
        <title>Deep-cultivation of Planctomycetes and their phenomic and genomic characterization uncovers novel biology.</title>
        <authorList>
            <person name="Wiegand S."/>
            <person name="Jogler M."/>
            <person name="Boedeker C."/>
            <person name="Pinto D."/>
            <person name="Vollmers J."/>
            <person name="Rivas-Marin E."/>
            <person name="Kohn T."/>
            <person name="Peeters S.H."/>
            <person name="Heuer A."/>
            <person name="Rast P."/>
            <person name="Oberbeckmann S."/>
            <person name="Bunk B."/>
            <person name="Jeske O."/>
            <person name="Meyerdierks A."/>
            <person name="Storesund J.E."/>
            <person name="Kallscheuer N."/>
            <person name="Luecker S."/>
            <person name="Lage O.M."/>
            <person name="Pohl T."/>
            <person name="Merkel B.J."/>
            <person name="Hornburger P."/>
            <person name="Mueller R.-W."/>
            <person name="Bruemmer F."/>
            <person name="Labrenz M."/>
            <person name="Spormann A.M."/>
            <person name="Op Den Camp H."/>
            <person name="Overmann J."/>
            <person name="Amann R."/>
            <person name="Jetten M.S.M."/>
            <person name="Mascher T."/>
            <person name="Medema M.H."/>
            <person name="Devos D.P."/>
            <person name="Kaster A.-K."/>
            <person name="Ovreas L."/>
            <person name="Rohde M."/>
            <person name="Galperin M.Y."/>
            <person name="Jogler C."/>
        </authorList>
    </citation>
    <scope>NUCLEOTIDE SEQUENCE [LARGE SCALE GENOMIC DNA]</scope>
    <source>
        <strain evidence="7 8">Pan14r</strain>
    </source>
</reference>
<feature type="chain" id="PRO_5023147908" evidence="5">
    <location>
        <begin position="26"/>
        <end position="573"/>
    </location>
</feature>
<dbReference type="Proteomes" id="UP000317238">
    <property type="component" value="Unassembled WGS sequence"/>
</dbReference>
<evidence type="ECO:0000256" key="1">
    <source>
        <dbReference type="ARBA" id="ARBA00005382"/>
    </source>
</evidence>
<evidence type="ECO:0000256" key="2">
    <source>
        <dbReference type="ARBA" id="ARBA00022729"/>
    </source>
</evidence>
<organism evidence="7 8">
    <name type="scientific">Crateriforma conspicua</name>
    <dbReference type="NCBI Taxonomy" id="2527996"/>
    <lineage>
        <taxon>Bacteria</taxon>
        <taxon>Pseudomonadati</taxon>
        <taxon>Planctomycetota</taxon>
        <taxon>Planctomycetia</taxon>
        <taxon>Planctomycetales</taxon>
        <taxon>Planctomycetaceae</taxon>
        <taxon>Crateriforma</taxon>
    </lineage>
</organism>
<dbReference type="InterPro" id="IPR033453">
    <property type="entry name" value="Glyco_hydro_30_TIM-barrel"/>
</dbReference>
<name>A0A5C5Y3X1_9PLAN</name>
<feature type="domain" description="Glycosyl hydrolase family 30 TIM-barrel" evidence="6">
    <location>
        <begin position="216"/>
        <end position="290"/>
    </location>
</feature>
<evidence type="ECO:0000259" key="6">
    <source>
        <dbReference type="Pfam" id="PF02055"/>
    </source>
</evidence>
<feature type="signal peptide" evidence="5">
    <location>
        <begin position="1"/>
        <end position="25"/>
    </location>
</feature>
<evidence type="ECO:0000313" key="7">
    <source>
        <dbReference type="EMBL" id="TWT69940.1"/>
    </source>
</evidence>
<dbReference type="SUPFAM" id="SSF51445">
    <property type="entry name" value="(Trans)glycosidases"/>
    <property type="match status" value="1"/>
</dbReference>
<evidence type="ECO:0000256" key="4">
    <source>
        <dbReference type="RuleBase" id="RU361188"/>
    </source>
</evidence>
<keyword evidence="8" id="KW-1185">Reference proteome</keyword>
<dbReference type="InterPro" id="IPR001139">
    <property type="entry name" value="Glyco_hydro_30"/>
</dbReference>
<dbReference type="PANTHER" id="PTHR11069:SF23">
    <property type="entry name" value="LYSOSOMAL ACID GLUCOSYLCERAMIDASE"/>
    <property type="match status" value="1"/>
</dbReference>
<keyword evidence="2 5" id="KW-0732">Signal</keyword>
<proteinExistence type="inferred from homology"/>